<evidence type="ECO:0000256" key="4">
    <source>
        <dbReference type="ARBA" id="ARBA00016207"/>
    </source>
</evidence>
<evidence type="ECO:0000256" key="7">
    <source>
        <dbReference type="ARBA" id="ARBA00029808"/>
    </source>
</evidence>
<evidence type="ECO:0000256" key="1">
    <source>
        <dbReference type="ARBA" id="ARBA00002069"/>
    </source>
</evidence>
<evidence type="ECO:0000256" key="2">
    <source>
        <dbReference type="ARBA" id="ARBA00004177"/>
    </source>
</evidence>
<comment type="subcellular location">
    <subcellularLocation>
        <location evidence="2">Endosome</location>
    </subcellularLocation>
</comment>
<evidence type="ECO:0000256" key="6">
    <source>
        <dbReference type="ARBA" id="ARBA00022753"/>
    </source>
</evidence>
<evidence type="ECO:0000256" key="8">
    <source>
        <dbReference type="SAM" id="Coils"/>
    </source>
</evidence>
<comment type="similarity">
    <text evidence="3">Belongs to the KXD1 family.</text>
</comment>
<accession>A0A9W4XAN3</accession>
<keyword evidence="8" id="KW-0175">Coiled coil</keyword>
<feature type="compositionally biased region" description="Polar residues" evidence="9">
    <location>
        <begin position="17"/>
        <end position="26"/>
    </location>
</feature>
<dbReference type="Pfam" id="PF10241">
    <property type="entry name" value="KxDL"/>
    <property type="match status" value="1"/>
</dbReference>
<gene>
    <name evidence="11" type="ORF">CANVERA_P3103</name>
</gene>
<name>A0A9W4XAN3_9ASCO</name>
<feature type="coiled-coil region" evidence="8">
    <location>
        <begin position="87"/>
        <end position="150"/>
    </location>
</feature>
<dbReference type="GO" id="GO:0005768">
    <property type="term" value="C:endosome"/>
    <property type="evidence" value="ECO:0007669"/>
    <property type="project" value="UniProtKB-SubCell"/>
</dbReference>
<dbReference type="PANTHER" id="PTHR37787:SF1">
    <property type="entry name" value="BIOGENESIS OF LYSOSOME-RELATED ORGANELLES COMPLEX 1 SUBUNIT KXD1"/>
    <property type="match status" value="1"/>
</dbReference>
<evidence type="ECO:0000313" key="12">
    <source>
        <dbReference type="Proteomes" id="UP001152885"/>
    </source>
</evidence>
<feature type="region of interest" description="Disordered" evidence="9">
    <location>
        <begin position="1"/>
        <end position="33"/>
    </location>
</feature>
<evidence type="ECO:0000256" key="5">
    <source>
        <dbReference type="ARBA" id="ARBA00022448"/>
    </source>
</evidence>
<dbReference type="Proteomes" id="UP001152885">
    <property type="component" value="Unassembled WGS sequence"/>
</dbReference>
<dbReference type="InterPro" id="IPR051390">
    <property type="entry name" value="BLOC-1_subunit_KXD1"/>
</dbReference>
<keyword evidence="5" id="KW-0813">Transport</keyword>
<dbReference type="GO" id="GO:0007032">
    <property type="term" value="P:endosome organization"/>
    <property type="evidence" value="ECO:0007669"/>
    <property type="project" value="TreeGrafter"/>
</dbReference>
<dbReference type="GO" id="GO:0032880">
    <property type="term" value="P:regulation of protein localization"/>
    <property type="evidence" value="ECO:0007669"/>
    <property type="project" value="TreeGrafter"/>
</dbReference>
<keyword evidence="6" id="KW-0967">Endosome</keyword>
<evidence type="ECO:0000256" key="9">
    <source>
        <dbReference type="SAM" id="MobiDB-lite"/>
    </source>
</evidence>
<comment type="caution">
    <text evidence="11">The sequence shown here is derived from an EMBL/GenBank/DDBJ whole genome shotgun (WGS) entry which is preliminary data.</text>
</comment>
<proteinExistence type="inferred from homology"/>
<dbReference type="PANTHER" id="PTHR37787">
    <property type="entry name" value="BIOGENESIS OF LYSOSOME-RELATED ORGANELLES COMPLEX 1 SUBUNIT KXD1"/>
    <property type="match status" value="1"/>
</dbReference>
<evidence type="ECO:0000259" key="10">
    <source>
        <dbReference type="Pfam" id="PF10241"/>
    </source>
</evidence>
<reference evidence="11" key="1">
    <citation type="submission" date="2022-12" db="EMBL/GenBank/DDBJ databases">
        <authorList>
            <person name="Brejova B."/>
        </authorList>
    </citation>
    <scope>NUCLEOTIDE SEQUENCE</scope>
</reference>
<evidence type="ECO:0000256" key="3">
    <source>
        <dbReference type="ARBA" id="ARBA00005913"/>
    </source>
</evidence>
<dbReference type="InterPro" id="IPR019371">
    <property type="entry name" value="KxDL_dom"/>
</dbReference>
<keyword evidence="12" id="KW-1185">Reference proteome</keyword>
<comment type="function">
    <text evidence="1">Component of the biogenesis of lysosome-related organelles complex-1 (BLOC-1) involved in endosomal cargo sorting.</text>
</comment>
<sequence length="189" mass="21712">MNDDNEQEDQIREYEGTTENQSQSEASSDDYILSDDEELHNILSHDINPHLNTTNLSDHASYFQDSLSNAMDSIEIDKSLALKAQISGNINNENQKLIEKNQQLKESISRLQELFKKNFAVSNDSKISKVDQMKNDIVNIEKRIKKLTNGYESKGIFKNKKVMGVAQKFPIEYNKARDKVLERQINIDS</sequence>
<dbReference type="EMBL" id="CANTUO010000003">
    <property type="protein sequence ID" value="CAI5758591.1"/>
    <property type="molecule type" value="Genomic_DNA"/>
</dbReference>
<evidence type="ECO:0000313" key="11">
    <source>
        <dbReference type="EMBL" id="CAI5758591.1"/>
    </source>
</evidence>
<protein>
    <recommendedName>
        <fullName evidence="4">Biogenesis of lysosome-related organelles complex 1 subunit KXD1</fullName>
    </recommendedName>
    <alternativeName>
        <fullName evidence="7">KxDL homolog</fullName>
    </alternativeName>
</protein>
<feature type="domain" description="KxDL" evidence="10">
    <location>
        <begin position="66"/>
        <end position="152"/>
    </location>
</feature>
<dbReference type="OrthoDB" id="4089816at2759"/>
<organism evidence="11 12">
    <name type="scientific">Candida verbasci</name>
    <dbReference type="NCBI Taxonomy" id="1227364"/>
    <lineage>
        <taxon>Eukaryota</taxon>
        <taxon>Fungi</taxon>
        <taxon>Dikarya</taxon>
        <taxon>Ascomycota</taxon>
        <taxon>Saccharomycotina</taxon>
        <taxon>Pichiomycetes</taxon>
        <taxon>Debaryomycetaceae</taxon>
        <taxon>Candida/Lodderomyces clade</taxon>
        <taxon>Candida</taxon>
    </lineage>
</organism>
<dbReference type="GO" id="GO:0031083">
    <property type="term" value="C:BLOC-1 complex"/>
    <property type="evidence" value="ECO:0007669"/>
    <property type="project" value="TreeGrafter"/>
</dbReference>
<dbReference type="AlphaFoldDB" id="A0A9W4XAN3"/>